<dbReference type="GO" id="GO:0006526">
    <property type="term" value="P:L-arginine biosynthetic process"/>
    <property type="evidence" value="ECO:0007669"/>
    <property type="project" value="UniProtKB-KW"/>
</dbReference>
<dbReference type="SUPFAM" id="SSF55729">
    <property type="entry name" value="Acyl-CoA N-acyltransferases (Nat)"/>
    <property type="match status" value="1"/>
</dbReference>
<dbReference type="InterPro" id="IPR001048">
    <property type="entry name" value="Asp/Glu/Uridylate_kinase"/>
</dbReference>
<keyword evidence="6" id="KW-0808">Transferase</keyword>
<dbReference type="Pfam" id="PF00583">
    <property type="entry name" value="Acetyltransf_1"/>
    <property type="match status" value="1"/>
</dbReference>
<dbReference type="GO" id="GO:0004042">
    <property type="term" value="F:L-glutamate N-acetyltransferase activity"/>
    <property type="evidence" value="ECO:0007669"/>
    <property type="project" value="InterPro"/>
</dbReference>
<evidence type="ECO:0000256" key="9">
    <source>
        <dbReference type="SAM" id="MobiDB-lite"/>
    </source>
</evidence>
<evidence type="ECO:0000256" key="3">
    <source>
        <dbReference type="ARBA" id="ARBA00012697"/>
    </source>
</evidence>
<dbReference type="InterPro" id="IPR010167">
    <property type="entry name" value="NH2A_AcTrfase"/>
</dbReference>
<feature type="region of interest" description="Disordered" evidence="9">
    <location>
        <begin position="1"/>
        <end position="28"/>
    </location>
</feature>
<reference evidence="11" key="1">
    <citation type="submission" date="2020-06" db="EMBL/GenBank/DDBJ databases">
        <authorList>
            <person name="Li T."/>
            <person name="Hu X."/>
            <person name="Zhang T."/>
            <person name="Song X."/>
            <person name="Zhang H."/>
            <person name="Dai N."/>
            <person name="Sheng W."/>
            <person name="Hou X."/>
            <person name="Wei L."/>
        </authorList>
    </citation>
    <scope>NUCLEOTIDE SEQUENCE</scope>
    <source>
        <strain evidence="11">KEN8</strain>
        <tissue evidence="11">Leaf</tissue>
    </source>
</reference>
<dbReference type="InterPro" id="IPR033719">
    <property type="entry name" value="NAGS_kin"/>
</dbReference>
<accession>A0AAW2MNR7</accession>
<evidence type="ECO:0000256" key="6">
    <source>
        <dbReference type="ARBA" id="ARBA00022679"/>
    </source>
</evidence>
<keyword evidence="7" id="KW-0012">Acyltransferase</keyword>
<name>A0AAW2MNR7_9LAMI</name>
<dbReference type="Gene3D" id="3.40.1160.10">
    <property type="entry name" value="Acetylglutamate kinase-like"/>
    <property type="match status" value="1"/>
</dbReference>
<evidence type="ECO:0000313" key="11">
    <source>
        <dbReference type="EMBL" id="KAL0332350.1"/>
    </source>
</evidence>
<dbReference type="HAMAP" id="MF_01105">
    <property type="entry name" value="N_acetyl_glu_synth"/>
    <property type="match status" value="1"/>
</dbReference>
<dbReference type="InterPro" id="IPR000182">
    <property type="entry name" value="GNAT_dom"/>
</dbReference>
<dbReference type="SUPFAM" id="SSF53633">
    <property type="entry name" value="Carbamate kinase-like"/>
    <property type="match status" value="1"/>
</dbReference>
<evidence type="ECO:0000259" key="10">
    <source>
        <dbReference type="PROSITE" id="PS51186"/>
    </source>
</evidence>
<evidence type="ECO:0000256" key="8">
    <source>
        <dbReference type="ARBA" id="ARBA00048372"/>
    </source>
</evidence>
<reference evidence="11" key="2">
    <citation type="journal article" date="2024" name="Plant">
        <title>Genomic evolution and insights into agronomic trait innovations of Sesamum species.</title>
        <authorList>
            <person name="Miao H."/>
            <person name="Wang L."/>
            <person name="Qu L."/>
            <person name="Liu H."/>
            <person name="Sun Y."/>
            <person name="Le M."/>
            <person name="Wang Q."/>
            <person name="Wei S."/>
            <person name="Zheng Y."/>
            <person name="Lin W."/>
            <person name="Duan Y."/>
            <person name="Cao H."/>
            <person name="Xiong S."/>
            <person name="Wang X."/>
            <person name="Wei L."/>
            <person name="Li C."/>
            <person name="Ma Q."/>
            <person name="Ju M."/>
            <person name="Zhao R."/>
            <person name="Li G."/>
            <person name="Mu C."/>
            <person name="Tian Q."/>
            <person name="Mei H."/>
            <person name="Zhang T."/>
            <person name="Gao T."/>
            <person name="Zhang H."/>
        </authorList>
    </citation>
    <scope>NUCLEOTIDE SEQUENCE</scope>
    <source>
        <strain evidence="11">KEN8</strain>
    </source>
</reference>
<proteinExistence type="inferred from homology"/>
<dbReference type="PANTHER" id="PTHR30602">
    <property type="entry name" value="AMINO-ACID ACETYLTRANSFERASE"/>
    <property type="match status" value="1"/>
</dbReference>
<dbReference type="AlphaFoldDB" id="A0AAW2MNR7"/>
<comment type="catalytic activity">
    <reaction evidence="8">
        <text>L-glutamate + acetyl-CoA = N-acetyl-L-glutamate + CoA + H(+)</text>
        <dbReference type="Rhea" id="RHEA:24292"/>
        <dbReference type="ChEBI" id="CHEBI:15378"/>
        <dbReference type="ChEBI" id="CHEBI:29985"/>
        <dbReference type="ChEBI" id="CHEBI:44337"/>
        <dbReference type="ChEBI" id="CHEBI:57287"/>
        <dbReference type="ChEBI" id="CHEBI:57288"/>
        <dbReference type="EC" id="2.3.1.1"/>
    </reaction>
</comment>
<dbReference type="InterPro" id="IPR016181">
    <property type="entry name" value="Acyl_CoA_acyltransferase"/>
</dbReference>
<sequence length="615" mass="67340">MAAASPRPCIPVQNYGRRRESNLSSSSVTRPRIDFGGMQLVKMPSFEVKNGYGKKINVFGETGNVAFEVSSAMKDEFVRFFREAWPYFLAHRGSTFVVVISAEISDSPHLDPILMARFCFQFFSCSPELFDISLLHGLGVKFVLVPGTHIQIDRLLAERGSEPKYVGSHRITDSDSLSAAMDASGSIGFMIEAKLSPGPSLSGIRRHGSNGRRYDGVNVASGNFVAAKRRGVVDGIDYASTGEVKKIDVSRIRERLAQDCIVLLSNLGYSSSGEVLNCNSYEVATACAMALGAEKLICIIDGPILDECGRLIHFLTLQDADMLIRKRAKQSETAANYVKAVAQEDLCAAYDDSNHAVPSLNGKAFSQAPKFQNGVGFDSGNGFWSTEQGFAIGGQESMSRLNGYLSELAAAAFVCKGGVQRVHLLDGTICGFTEGVVSKRWSGYNGGEVCTSSINIFLNDGYTCFSLTVNFCDLYEGMRMARVTDVHGIKQLLLPLEESGTLIKRTAEELFSPFFEEKCGEVAAIAVSPECRGQGQGDKLLDYIEKKASSLGLRTLFVLTTRTADWFVRRGFSECSIDNIPEERRKKINISRRSKYYMKKLLPDKSGIRLNTAVA</sequence>
<organism evidence="11">
    <name type="scientific">Sesamum calycinum</name>
    <dbReference type="NCBI Taxonomy" id="2727403"/>
    <lineage>
        <taxon>Eukaryota</taxon>
        <taxon>Viridiplantae</taxon>
        <taxon>Streptophyta</taxon>
        <taxon>Embryophyta</taxon>
        <taxon>Tracheophyta</taxon>
        <taxon>Spermatophyta</taxon>
        <taxon>Magnoliopsida</taxon>
        <taxon>eudicotyledons</taxon>
        <taxon>Gunneridae</taxon>
        <taxon>Pentapetalae</taxon>
        <taxon>asterids</taxon>
        <taxon>lamiids</taxon>
        <taxon>Lamiales</taxon>
        <taxon>Pedaliaceae</taxon>
        <taxon>Sesamum</taxon>
    </lineage>
</organism>
<dbReference type="EC" id="2.3.1.1" evidence="3"/>
<feature type="domain" description="N-acetyltransferase" evidence="10">
    <location>
        <begin position="462"/>
        <end position="603"/>
    </location>
</feature>
<dbReference type="Pfam" id="PF00696">
    <property type="entry name" value="AA_kinase"/>
    <property type="match status" value="1"/>
</dbReference>
<comment type="caution">
    <text evidence="11">The sequence shown here is derived from an EMBL/GenBank/DDBJ whole genome shotgun (WGS) entry which is preliminary data.</text>
</comment>
<gene>
    <name evidence="11" type="ORF">Scaly_2136500</name>
</gene>
<dbReference type="InterPro" id="IPR036393">
    <property type="entry name" value="AceGlu_kinase-like_sf"/>
</dbReference>
<evidence type="ECO:0000256" key="5">
    <source>
        <dbReference type="ARBA" id="ARBA00022605"/>
    </source>
</evidence>
<dbReference type="GO" id="GO:0005737">
    <property type="term" value="C:cytoplasm"/>
    <property type="evidence" value="ECO:0007669"/>
    <property type="project" value="InterPro"/>
</dbReference>
<comment type="similarity">
    <text evidence="2">Belongs to the acetyltransferase family. ArgA subfamily.</text>
</comment>
<dbReference type="CDD" id="cd04301">
    <property type="entry name" value="NAT_SF"/>
    <property type="match status" value="1"/>
</dbReference>
<dbReference type="CDD" id="cd04237">
    <property type="entry name" value="AAK_NAGS-ABP"/>
    <property type="match status" value="1"/>
</dbReference>
<dbReference type="Gene3D" id="3.40.630.30">
    <property type="match status" value="1"/>
</dbReference>
<evidence type="ECO:0000256" key="4">
    <source>
        <dbReference type="ARBA" id="ARBA00022571"/>
    </source>
</evidence>
<keyword evidence="4" id="KW-0055">Arginine biosynthesis</keyword>
<dbReference type="EMBL" id="JACGWM010000013">
    <property type="protein sequence ID" value="KAL0332350.1"/>
    <property type="molecule type" value="Genomic_DNA"/>
</dbReference>
<protein>
    <recommendedName>
        <fullName evidence="3">amino-acid N-acetyltransferase</fullName>
        <ecNumber evidence="3">2.3.1.1</ecNumber>
    </recommendedName>
</protein>
<evidence type="ECO:0000256" key="1">
    <source>
        <dbReference type="ARBA" id="ARBA00004925"/>
    </source>
</evidence>
<dbReference type="PANTHER" id="PTHR30602:SF12">
    <property type="entry name" value="AMINO-ACID ACETYLTRANSFERASE NAGS1, CHLOROPLASTIC-RELATED"/>
    <property type="match status" value="1"/>
</dbReference>
<evidence type="ECO:0000256" key="7">
    <source>
        <dbReference type="ARBA" id="ARBA00023315"/>
    </source>
</evidence>
<dbReference type="PROSITE" id="PS51186">
    <property type="entry name" value="GNAT"/>
    <property type="match status" value="1"/>
</dbReference>
<comment type="pathway">
    <text evidence="1">Amino-acid biosynthesis; L-arginine biosynthesis; N(2)-acetyl-L-ornithine from L-glutamate: step 1/4.</text>
</comment>
<evidence type="ECO:0000256" key="2">
    <source>
        <dbReference type="ARBA" id="ARBA00009145"/>
    </source>
</evidence>
<keyword evidence="5" id="KW-0028">Amino-acid biosynthesis</keyword>